<proteinExistence type="predicted"/>
<feature type="signal peptide" evidence="2">
    <location>
        <begin position="1"/>
        <end position="21"/>
    </location>
</feature>
<reference evidence="3" key="1">
    <citation type="submission" date="2022-11" db="EMBL/GenBank/DDBJ databases">
        <title>Comparative genomic analysis of Mycoplasma feriruminatoris and the Mycoplasma mycoides cluster.</title>
        <authorList>
            <person name="Baby V."/>
            <person name="Ambroset C."/>
            <person name="Gaurivaud P."/>
            <person name="Boury C."/>
            <person name="Guichoux E."/>
            <person name="Lartigue C."/>
            <person name="Tardy F."/>
            <person name="Sirand-Pugnet P."/>
        </authorList>
    </citation>
    <scope>NUCLEOTIDE SEQUENCE</scope>
    <source>
        <strain evidence="3">L15407</strain>
    </source>
</reference>
<dbReference type="EMBL" id="CP113499">
    <property type="protein sequence ID" value="WFQ95273.1"/>
    <property type="molecule type" value="Genomic_DNA"/>
</dbReference>
<evidence type="ECO:0000313" key="3">
    <source>
        <dbReference type="EMBL" id="WFQ95273.1"/>
    </source>
</evidence>
<name>A0AAQ3DNI6_9MOLU</name>
<protein>
    <recommendedName>
        <fullName evidence="5">Lipoprotein</fullName>
    </recommendedName>
</protein>
<dbReference type="RefSeq" id="WP_278300204.1">
    <property type="nucleotide sequence ID" value="NZ_CP113499.1"/>
</dbReference>
<evidence type="ECO:0000313" key="4">
    <source>
        <dbReference type="Proteomes" id="UP001178740"/>
    </source>
</evidence>
<organism evidence="3 4">
    <name type="scientific">Mycoplasma feriruminatoris</name>
    <dbReference type="NCBI Taxonomy" id="1179777"/>
    <lineage>
        <taxon>Bacteria</taxon>
        <taxon>Bacillati</taxon>
        <taxon>Mycoplasmatota</taxon>
        <taxon>Mollicutes</taxon>
        <taxon>Mycoplasmataceae</taxon>
        <taxon>Mycoplasma</taxon>
    </lineage>
</organism>
<evidence type="ECO:0000256" key="1">
    <source>
        <dbReference type="SAM" id="MobiDB-lite"/>
    </source>
</evidence>
<dbReference type="NCBIfam" id="NF045726">
    <property type="entry name" value="XXplasma_LP"/>
    <property type="match status" value="1"/>
</dbReference>
<dbReference type="Proteomes" id="UP001178740">
    <property type="component" value="Chromosome"/>
</dbReference>
<keyword evidence="2" id="KW-0732">Signal</keyword>
<dbReference type="AlphaFoldDB" id="A0AAQ3DNI6"/>
<feature type="compositionally biased region" description="Basic and acidic residues" evidence="1">
    <location>
        <begin position="136"/>
        <end position="210"/>
    </location>
</feature>
<evidence type="ECO:0008006" key="5">
    <source>
        <dbReference type="Google" id="ProtNLM"/>
    </source>
</evidence>
<sequence>MKKLLTLLGSVAIVGSSAAVAVACETRPFTVRVNGRADVTPESSDVMVGDQPSVELSREQLIEELDKKEKELKQKLGEASRKYSGLTKKAGQGPIQDQNLADEIDKAEAEVATISREYTEVANKLKELKGLSTETPKAEPGKEKEKAEPGKEKEKAEPGKEKEKAEPGKEKEKAEPGKEKEKAEPGKEKEKAEPGKEKEKAEPGKEKEKA</sequence>
<dbReference type="NCBIfam" id="NF038029">
    <property type="entry name" value="LP_plasma"/>
    <property type="match status" value="1"/>
</dbReference>
<accession>A0AAQ3DNI6</accession>
<feature type="chain" id="PRO_5042915058" description="Lipoprotein" evidence="2">
    <location>
        <begin position="22"/>
        <end position="210"/>
    </location>
</feature>
<feature type="region of interest" description="Disordered" evidence="1">
    <location>
        <begin position="73"/>
        <end position="101"/>
    </location>
</feature>
<evidence type="ECO:0000256" key="2">
    <source>
        <dbReference type="SAM" id="SignalP"/>
    </source>
</evidence>
<dbReference type="PROSITE" id="PS51257">
    <property type="entry name" value="PROKAR_LIPOPROTEIN"/>
    <property type="match status" value="1"/>
</dbReference>
<feature type="region of interest" description="Disordered" evidence="1">
    <location>
        <begin position="126"/>
        <end position="210"/>
    </location>
</feature>
<gene>
    <name evidence="3" type="ORF">MFERI15407_00531</name>
</gene>
<dbReference type="InterPro" id="IPR054816">
    <property type="entry name" value="Lipoprotein_mollicutes-type_CS"/>
</dbReference>